<gene>
    <name evidence="2" type="ORF">BaRGS_00038057</name>
</gene>
<sequence length="234" mass="25965">HPSKNDQLYGMDPFYKTAVDKSPQTGGPVTPLSDRIANFEAMTLAFAVENNLSMAVVPKLIEFAKAMIKDEPALEMLDKKYRTSYKMVQNVKRQHSFTTAATEDAEPPCKRKKPNDADWHKDSVDKGGADLTVMCEDGGDSVGLVHFGPKQFRKRQKKPTDPRRESADKDGGDQTVTNGDSGDNCECVHSESEQSSSKQVPCQEQKKAAAEDEIVPLPAHKLRQSTLASFWKTY</sequence>
<organism evidence="2 3">
    <name type="scientific">Batillaria attramentaria</name>
    <dbReference type="NCBI Taxonomy" id="370345"/>
    <lineage>
        <taxon>Eukaryota</taxon>
        <taxon>Metazoa</taxon>
        <taxon>Spiralia</taxon>
        <taxon>Lophotrochozoa</taxon>
        <taxon>Mollusca</taxon>
        <taxon>Gastropoda</taxon>
        <taxon>Caenogastropoda</taxon>
        <taxon>Sorbeoconcha</taxon>
        <taxon>Cerithioidea</taxon>
        <taxon>Batillariidae</taxon>
        <taxon>Batillaria</taxon>
    </lineage>
</organism>
<feature type="compositionally biased region" description="Polar residues" evidence="1">
    <location>
        <begin position="193"/>
        <end position="202"/>
    </location>
</feature>
<proteinExistence type="predicted"/>
<comment type="caution">
    <text evidence="2">The sequence shown here is derived from an EMBL/GenBank/DDBJ whole genome shotgun (WGS) entry which is preliminary data.</text>
</comment>
<dbReference type="EMBL" id="JACVVK020000596">
    <property type="protein sequence ID" value="KAK7463945.1"/>
    <property type="molecule type" value="Genomic_DNA"/>
</dbReference>
<evidence type="ECO:0000256" key="1">
    <source>
        <dbReference type="SAM" id="MobiDB-lite"/>
    </source>
</evidence>
<feature type="non-terminal residue" evidence="2">
    <location>
        <position position="1"/>
    </location>
</feature>
<accession>A0ABD0J7Y9</accession>
<evidence type="ECO:0000313" key="3">
    <source>
        <dbReference type="Proteomes" id="UP001519460"/>
    </source>
</evidence>
<reference evidence="2 3" key="1">
    <citation type="journal article" date="2023" name="Sci. Data">
        <title>Genome assembly of the Korean intertidal mud-creeper Batillaria attramentaria.</title>
        <authorList>
            <person name="Patra A.K."/>
            <person name="Ho P.T."/>
            <person name="Jun S."/>
            <person name="Lee S.J."/>
            <person name="Kim Y."/>
            <person name="Won Y.J."/>
        </authorList>
    </citation>
    <scope>NUCLEOTIDE SEQUENCE [LARGE SCALE GENOMIC DNA]</scope>
    <source>
        <strain evidence="2">Wonlab-2016</strain>
    </source>
</reference>
<feature type="region of interest" description="Disordered" evidence="1">
    <location>
        <begin position="146"/>
        <end position="215"/>
    </location>
</feature>
<feature type="region of interest" description="Disordered" evidence="1">
    <location>
        <begin position="97"/>
        <end position="124"/>
    </location>
</feature>
<protein>
    <submittedName>
        <fullName evidence="2">Uncharacterized protein</fullName>
    </submittedName>
</protein>
<feature type="compositionally biased region" description="Basic and acidic residues" evidence="1">
    <location>
        <begin position="158"/>
        <end position="172"/>
    </location>
</feature>
<evidence type="ECO:0000313" key="2">
    <source>
        <dbReference type="EMBL" id="KAK7463945.1"/>
    </source>
</evidence>
<feature type="compositionally biased region" description="Basic and acidic residues" evidence="1">
    <location>
        <begin position="114"/>
        <end position="124"/>
    </location>
</feature>
<keyword evidence="3" id="KW-1185">Reference proteome</keyword>
<dbReference type="AlphaFoldDB" id="A0ABD0J7Y9"/>
<dbReference type="Proteomes" id="UP001519460">
    <property type="component" value="Unassembled WGS sequence"/>
</dbReference>
<name>A0ABD0J7Y9_9CAEN</name>